<evidence type="ECO:0000313" key="1">
    <source>
        <dbReference type="EMBL" id="SMX66763.1"/>
    </source>
</evidence>
<name>A0A2H1HUZ4_BREAU</name>
<dbReference type="Proteomes" id="UP000234289">
    <property type="component" value="Unassembled WGS sequence"/>
</dbReference>
<organism evidence="1 2">
    <name type="scientific">Brevibacterium aurantiacum</name>
    <dbReference type="NCBI Taxonomy" id="273384"/>
    <lineage>
        <taxon>Bacteria</taxon>
        <taxon>Bacillati</taxon>
        <taxon>Actinomycetota</taxon>
        <taxon>Actinomycetes</taxon>
        <taxon>Micrococcales</taxon>
        <taxon>Brevibacteriaceae</taxon>
        <taxon>Brevibacterium</taxon>
    </lineage>
</organism>
<evidence type="ECO:0000313" key="2">
    <source>
        <dbReference type="Proteomes" id="UP000234289"/>
    </source>
</evidence>
<sequence length="58" mass="6358">MGATVLIDDTLVETDIRAEAERVILNAGIEGFLAAPEPHEGLDSMRQARIAHFLRQQA</sequence>
<proteinExistence type="predicted"/>
<dbReference type="EMBL" id="FXZG01000001">
    <property type="protein sequence ID" value="SMX66763.1"/>
    <property type="molecule type" value="Genomic_DNA"/>
</dbReference>
<gene>
    <name evidence="1" type="ORF">BAUR920_00287</name>
</gene>
<dbReference type="RefSeq" id="WP_180959870.1">
    <property type="nucleotide sequence ID" value="NZ_FXZG01000001.1"/>
</dbReference>
<protein>
    <submittedName>
        <fullName evidence="1">Uncharacterized protein</fullName>
    </submittedName>
</protein>
<accession>A0A2H1HUZ4</accession>
<dbReference type="AlphaFoldDB" id="A0A2H1HUZ4"/>
<reference evidence="2" key="1">
    <citation type="submission" date="2017-03" db="EMBL/GenBank/DDBJ databases">
        <authorList>
            <person name="Monnet C."/>
        </authorList>
    </citation>
    <scope>NUCLEOTIDE SEQUENCE [LARGE SCALE GENOMIC DNA]</scope>
    <source>
        <strain evidence="2">CNRZ 920</strain>
    </source>
</reference>